<proteinExistence type="predicted"/>
<evidence type="ECO:0000313" key="3">
    <source>
        <dbReference type="Proteomes" id="UP001497482"/>
    </source>
</evidence>
<name>A0AAV2KNE5_KNICA</name>
<dbReference type="EMBL" id="OZ035824">
    <property type="protein sequence ID" value="CAL1591583.1"/>
    <property type="molecule type" value="Genomic_DNA"/>
</dbReference>
<evidence type="ECO:0000313" key="2">
    <source>
        <dbReference type="EMBL" id="CAL1591583.1"/>
    </source>
</evidence>
<feature type="region of interest" description="Disordered" evidence="1">
    <location>
        <begin position="127"/>
        <end position="158"/>
    </location>
</feature>
<accession>A0AAV2KNE5</accession>
<sequence>MSGRLCQASHREDHSRCICPRTSIRSSFWRSLDNHVVTKSEERPHHRCKKRSSCSSLPPPPPPLQPGDCVVAAAPDPGPLQAFEHLCAGVGEREVEPRGGQATGPGRRELVPREKRCVCGCEQEGAVPPGQTGREGVRRGEEGGGGGGVRRGGGGLRR</sequence>
<gene>
    <name evidence="2" type="ORF">KC01_LOCUS20945</name>
</gene>
<evidence type="ECO:0000256" key="1">
    <source>
        <dbReference type="SAM" id="MobiDB-lite"/>
    </source>
</evidence>
<dbReference type="AlphaFoldDB" id="A0AAV2KNE5"/>
<reference evidence="2 3" key="1">
    <citation type="submission" date="2024-04" db="EMBL/GenBank/DDBJ databases">
        <authorList>
            <person name="Waldvogel A.-M."/>
            <person name="Schoenle A."/>
        </authorList>
    </citation>
    <scope>NUCLEOTIDE SEQUENCE [LARGE SCALE GENOMIC DNA]</scope>
</reference>
<dbReference type="Proteomes" id="UP001497482">
    <property type="component" value="Chromosome 2"/>
</dbReference>
<organism evidence="2 3">
    <name type="scientific">Knipowitschia caucasica</name>
    <name type="common">Caucasian dwarf goby</name>
    <name type="synonym">Pomatoschistus caucasicus</name>
    <dbReference type="NCBI Taxonomy" id="637954"/>
    <lineage>
        <taxon>Eukaryota</taxon>
        <taxon>Metazoa</taxon>
        <taxon>Chordata</taxon>
        <taxon>Craniata</taxon>
        <taxon>Vertebrata</taxon>
        <taxon>Euteleostomi</taxon>
        <taxon>Actinopterygii</taxon>
        <taxon>Neopterygii</taxon>
        <taxon>Teleostei</taxon>
        <taxon>Neoteleostei</taxon>
        <taxon>Acanthomorphata</taxon>
        <taxon>Gobiaria</taxon>
        <taxon>Gobiiformes</taxon>
        <taxon>Gobioidei</taxon>
        <taxon>Gobiidae</taxon>
        <taxon>Gobiinae</taxon>
        <taxon>Knipowitschia</taxon>
    </lineage>
</organism>
<feature type="compositionally biased region" description="Gly residues" evidence="1">
    <location>
        <begin position="143"/>
        <end position="158"/>
    </location>
</feature>
<keyword evidence="3" id="KW-1185">Reference proteome</keyword>
<protein>
    <submittedName>
        <fullName evidence="2">Uncharacterized protein</fullName>
    </submittedName>
</protein>